<evidence type="ECO:0000313" key="8">
    <source>
        <dbReference type="Proteomes" id="UP001296873"/>
    </source>
</evidence>
<keyword evidence="5 6" id="KW-0472">Membrane</keyword>
<keyword evidence="4 6" id="KW-1133">Transmembrane helix</keyword>
<feature type="transmembrane region" description="Helical" evidence="6">
    <location>
        <begin position="250"/>
        <end position="273"/>
    </location>
</feature>
<name>A0ABS1DEA2_9PROT</name>
<dbReference type="EMBL" id="NRRL01000025">
    <property type="protein sequence ID" value="MBK1668519.1"/>
    <property type="molecule type" value="Genomic_DNA"/>
</dbReference>
<comment type="caution">
    <text evidence="7">The sequence shown here is derived from an EMBL/GenBank/DDBJ whole genome shotgun (WGS) entry which is preliminary data.</text>
</comment>
<evidence type="ECO:0000256" key="5">
    <source>
        <dbReference type="ARBA" id="ARBA00023136"/>
    </source>
</evidence>
<gene>
    <name evidence="7" type="ORF">CKO28_10790</name>
</gene>
<evidence type="ECO:0000256" key="3">
    <source>
        <dbReference type="ARBA" id="ARBA00022692"/>
    </source>
</evidence>
<accession>A0ABS1DEA2</accession>
<dbReference type="PANTHER" id="PTHR40277:SF1">
    <property type="entry name" value="BLL5419 PROTEIN"/>
    <property type="match status" value="1"/>
</dbReference>
<sequence length="325" mass="33109">MASSSTSRRRCVGWRPVLRIAGSLALVAGLAATIELGETARLLAGADPLAVTGLLFAAQLQVLLSAARWRLVARRLGLPLGWAAACAEYYLCLLLNQLLPGGVSGDAVRALRHARRLPALPGGGGAGRALRAVVLERFAGQVAFFAIAGLGLALWPLLIPGGYASWVASAAAALGVAILILLVALALGTRIGPRRWRLGVAALVPEGRAALLGAGAWRMQLPLNLAVAVCLIAAFALAADAVGPALPVQAWITVIPLTLLALVLPISVGGWGLRESAAALLWPTVGLAPEAGVAAGLMYGVAMLVSGLPGAAAVLRRRRPAVAPA</sequence>
<keyword evidence="2" id="KW-1003">Cell membrane</keyword>
<feature type="transmembrane region" description="Helical" evidence="6">
    <location>
        <begin position="49"/>
        <end position="67"/>
    </location>
</feature>
<evidence type="ECO:0000256" key="4">
    <source>
        <dbReference type="ARBA" id="ARBA00022989"/>
    </source>
</evidence>
<dbReference type="Proteomes" id="UP001296873">
    <property type="component" value="Unassembled WGS sequence"/>
</dbReference>
<feature type="transmembrane region" description="Helical" evidence="6">
    <location>
        <begin position="223"/>
        <end position="243"/>
    </location>
</feature>
<feature type="transmembrane region" description="Helical" evidence="6">
    <location>
        <begin position="138"/>
        <end position="157"/>
    </location>
</feature>
<comment type="subcellular location">
    <subcellularLocation>
        <location evidence="1">Cell membrane</location>
        <topology evidence="1">Multi-pass membrane protein</topology>
    </subcellularLocation>
</comment>
<protein>
    <recommendedName>
        <fullName evidence="9">Lysylphosphatidylglycerol synthetase family protein</fullName>
    </recommendedName>
</protein>
<dbReference type="PANTHER" id="PTHR40277">
    <property type="entry name" value="BLL5419 PROTEIN"/>
    <property type="match status" value="1"/>
</dbReference>
<evidence type="ECO:0000256" key="1">
    <source>
        <dbReference type="ARBA" id="ARBA00004651"/>
    </source>
</evidence>
<dbReference type="RefSeq" id="WP_200340834.1">
    <property type="nucleotide sequence ID" value="NZ_NRRL01000025.1"/>
</dbReference>
<proteinExistence type="predicted"/>
<keyword evidence="3 6" id="KW-0812">Transmembrane</keyword>
<dbReference type="InterPro" id="IPR022791">
    <property type="entry name" value="L-PG_synthase/AglD"/>
</dbReference>
<organism evidence="7 8">
    <name type="scientific">Rhodovibrio sodomensis</name>
    <dbReference type="NCBI Taxonomy" id="1088"/>
    <lineage>
        <taxon>Bacteria</taxon>
        <taxon>Pseudomonadati</taxon>
        <taxon>Pseudomonadota</taxon>
        <taxon>Alphaproteobacteria</taxon>
        <taxon>Rhodospirillales</taxon>
        <taxon>Rhodovibrionaceae</taxon>
        <taxon>Rhodovibrio</taxon>
    </lineage>
</organism>
<keyword evidence="8" id="KW-1185">Reference proteome</keyword>
<feature type="transmembrane region" description="Helical" evidence="6">
    <location>
        <begin position="293"/>
        <end position="315"/>
    </location>
</feature>
<evidence type="ECO:0000313" key="7">
    <source>
        <dbReference type="EMBL" id="MBK1668519.1"/>
    </source>
</evidence>
<dbReference type="Pfam" id="PF03706">
    <property type="entry name" value="LPG_synthase_TM"/>
    <property type="match status" value="1"/>
</dbReference>
<feature type="transmembrane region" description="Helical" evidence="6">
    <location>
        <begin position="163"/>
        <end position="186"/>
    </location>
</feature>
<evidence type="ECO:0000256" key="2">
    <source>
        <dbReference type="ARBA" id="ARBA00022475"/>
    </source>
</evidence>
<evidence type="ECO:0008006" key="9">
    <source>
        <dbReference type="Google" id="ProtNLM"/>
    </source>
</evidence>
<reference evidence="7 8" key="1">
    <citation type="journal article" date="2020" name="Microorganisms">
        <title>Osmotic Adaptation and Compatible Solute Biosynthesis of Phototrophic Bacteria as Revealed from Genome Analyses.</title>
        <authorList>
            <person name="Imhoff J.F."/>
            <person name="Rahn T."/>
            <person name="Kunzel S."/>
            <person name="Keller A."/>
            <person name="Neulinger S.C."/>
        </authorList>
    </citation>
    <scope>NUCLEOTIDE SEQUENCE [LARGE SCALE GENOMIC DNA]</scope>
    <source>
        <strain evidence="7 8">DSM 9895</strain>
    </source>
</reference>
<evidence type="ECO:0000256" key="6">
    <source>
        <dbReference type="SAM" id="Phobius"/>
    </source>
</evidence>